<name>A0A3S6QXD8_9LACO</name>
<protein>
    <submittedName>
        <fullName evidence="1">Uncharacterized protein</fullName>
    </submittedName>
</protein>
<dbReference type="KEGG" id="lhw:BSQ49_02055"/>
<evidence type="ECO:0000313" key="2">
    <source>
        <dbReference type="Proteomes" id="UP000314960"/>
    </source>
</evidence>
<gene>
    <name evidence="1" type="ORF">BSQ49_02055</name>
</gene>
<evidence type="ECO:0000313" key="1">
    <source>
        <dbReference type="EMBL" id="AUJ30827.1"/>
    </source>
</evidence>
<proteinExistence type="predicted"/>
<organism evidence="1 2">
    <name type="scientific">Liquorilactobacillus hordei</name>
    <dbReference type="NCBI Taxonomy" id="468911"/>
    <lineage>
        <taxon>Bacteria</taxon>
        <taxon>Bacillati</taxon>
        <taxon>Bacillota</taxon>
        <taxon>Bacilli</taxon>
        <taxon>Lactobacillales</taxon>
        <taxon>Lactobacillaceae</taxon>
        <taxon>Liquorilactobacillus</taxon>
    </lineage>
</organism>
<reference evidence="1 2" key="1">
    <citation type="submission" date="2016-11" db="EMBL/GenBank/DDBJ databases">
        <title>Interaction between Lactobacillus species and yeast in water kefir.</title>
        <authorList>
            <person name="Behr J."/>
            <person name="Xu D."/>
            <person name="Vogel R.F."/>
        </authorList>
    </citation>
    <scope>NUCLEOTIDE SEQUENCE [LARGE SCALE GENOMIC DNA]</scope>
    <source>
        <strain evidence="1 2">TMW 1.1822</strain>
    </source>
</reference>
<dbReference type="EMBL" id="CP018176">
    <property type="protein sequence ID" value="AUJ30827.1"/>
    <property type="molecule type" value="Genomic_DNA"/>
</dbReference>
<sequence>MGKRNSNRNLFLYRVSKDGIIKPANSKIQKMVDLLGINSLPIALTIKQGSLFNNDELAAMFDGVSFQQSEEN</sequence>
<dbReference type="AlphaFoldDB" id="A0A3S6QXD8"/>
<accession>A0A3S6QXD8</accession>
<dbReference type="Proteomes" id="UP000314960">
    <property type="component" value="Chromosome"/>
</dbReference>